<sequence length="407" mass="46817">MKFFKLSKKTAEKLTPYILYAEPPEGNTVVCIAIKEGGNKKVLLKKGDIDGNETLYSADLDYETSDQMMPDEENFDGEIAEFTQSDEKKTSHFDDEIDAHEKEFAISREIFCSELIRDIDAQCSPKYNRYYKAETMKPLIGPDFISDFHSWESSYNYEHQTILGHKINNQGLIQFPDQLKRVRGLGTCAVLLVLLGKDDRFNNNWGLVEKGNHLQVTLIDFGRCLSTIMYPNGQETNIENTFSEPLDMVKTIFQQYANANTNEPPLPASFSQAAHIKFEIFETIDSLYHMSVASIKKRAEENFKLFPLFREAITQDVRRGIEHLHRQFKDNPEYVAAQYINRAFKQEGLQVKLSDLDDETITYLLSFYNFAKPYETSAKAEAFLKQLSRCFTTQEHNESLQTSPTAQ</sequence>
<name>A0A098G108_9GAMM</name>
<reference evidence="2" key="1">
    <citation type="submission" date="2014-09" db="EMBL/GenBank/DDBJ databases">
        <authorList>
            <person name="Gomez-Valero L."/>
        </authorList>
    </citation>
    <scope>NUCLEOTIDE SEQUENCE [LARGE SCALE GENOMIC DNA]</scope>
    <source>
        <strain evidence="2">ATCC700992</strain>
    </source>
</reference>
<protein>
    <submittedName>
        <fullName evidence="1">Uncharacterized protein</fullName>
    </submittedName>
</protein>
<dbReference type="OrthoDB" id="5634489at2"/>
<dbReference type="AlphaFoldDB" id="A0A098G108"/>
<organism evidence="1 2">
    <name type="scientific">Legionella fallonii LLAP-10</name>
    <dbReference type="NCBI Taxonomy" id="1212491"/>
    <lineage>
        <taxon>Bacteria</taxon>
        <taxon>Pseudomonadati</taxon>
        <taxon>Pseudomonadota</taxon>
        <taxon>Gammaproteobacteria</taxon>
        <taxon>Legionellales</taxon>
        <taxon>Legionellaceae</taxon>
        <taxon>Legionella</taxon>
    </lineage>
</organism>
<evidence type="ECO:0000313" key="2">
    <source>
        <dbReference type="Proteomes" id="UP000032430"/>
    </source>
</evidence>
<dbReference type="KEGG" id="lfa:LFA_0192"/>
<gene>
    <name evidence="1" type="ORF">LFA_0192</name>
</gene>
<proteinExistence type="predicted"/>
<accession>A0A098G108</accession>
<dbReference type="HOGENOM" id="CLU_675772_0_0_6"/>
<keyword evidence="2" id="KW-1185">Reference proteome</keyword>
<evidence type="ECO:0000313" key="1">
    <source>
        <dbReference type="EMBL" id="CEG55671.1"/>
    </source>
</evidence>
<dbReference type="EMBL" id="LN614827">
    <property type="protein sequence ID" value="CEG55671.1"/>
    <property type="molecule type" value="Genomic_DNA"/>
</dbReference>
<dbReference type="RefSeq" id="WP_045094514.1">
    <property type="nucleotide sequence ID" value="NZ_LN614827.1"/>
</dbReference>
<dbReference type="Proteomes" id="UP000032430">
    <property type="component" value="Chromosome I"/>
</dbReference>